<dbReference type="Pfam" id="PF03567">
    <property type="entry name" value="Sulfotransfer_2"/>
    <property type="match status" value="1"/>
</dbReference>
<organism evidence="10 11">
    <name type="scientific">Meganyctiphanes norvegica</name>
    <name type="common">Northern krill</name>
    <name type="synonym">Thysanopoda norvegica</name>
    <dbReference type="NCBI Taxonomy" id="48144"/>
    <lineage>
        <taxon>Eukaryota</taxon>
        <taxon>Metazoa</taxon>
        <taxon>Ecdysozoa</taxon>
        <taxon>Arthropoda</taxon>
        <taxon>Crustacea</taxon>
        <taxon>Multicrustacea</taxon>
        <taxon>Malacostraca</taxon>
        <taxon>Eumalacostraca</taxon>
        <taxon>Eucarida</taxon>
        <taxon>Euphausiacea</taxon>
        <taxon>Euphausiidae</taxon>
        <taxon>Meganyctiphanes</taxon>
    </lineage>
</organism>
<dbReference type="InterPro" id="IPR005331">
    <property type="entry name" value="Sulfotransferase"/>
</dbReference>
<dbReference type="Proteomes" id="UP001497623">
    <property type="component" value="Unassembled WGS sequence"/>
</dbReference>
<reference evidence="10 11" key="1">
    <citation type="submission" date="2024-05" db="EMBL/GenBank/DDBJ databases">
        <authorList>
            <person name="Wallberg A."/>
        </authorList>
    </citation>
    <scope>NUCLEOTIDE SEQUENCE [LARGE SCALE GENOMIC DNA]</scope>
</reference>
<evidence type="ECO:0000256" key="3">
    <source>
        <dbReference type="ARBA" id="ARBA00022679"/>
    </source>
</evidence>
<dbReference type="EMBL" id="CAXKWB010025923">
    <property type="protein sequence ID" value="CAL4129050.1"/>
    <property type="molecule type" value="Genomic_DNA"/>
</dbReference>
<keyword evidence="4" id="KW-0812">Transmembrane</keyword>
<dbReference type="PANTHER" id="PTHR12137">
    <property type="entry name" value="CARBOHYDRATE SULFOTRANSFERASE"/>
    <property type="match status" value="1"/>
</dbReference>
<evidence type="ECO:0000256" key="4">
    <source>
        <dbReference type="ARBA" id="ARBA00022692"/>
    </source>
</evidence>
<accession>A0AAV2RMM9</accession>
<gene>
    <name evidence="10" type="ORF">MNOR_LOCUS26236</name>
</gene>
<evidence type="ECO:0000256" key="7">
    <source>
        <dbReference type="ARBA" id="ARBA00023136"/>
    </source>
</evidence>
<name>A0AAV2RMM9_MEGNR</name>
<evidence type="ECO:0000256" key="6">
    <source>
        <dbReference type="ARBA" id="ARBA00023034"/>
    </source>
</evidence>
<keyword evidence="5" id="KW-1133">Transmembrane helix</keyword>
<evidence type="ECO:0000256" key="9">
    <source>
        <dbReference type="RuleBase" id="RU364020"/>
    </source>
</evidence>
<dbReference type="AlphaFoldDB" id="A0AAV2RMM9"/>
<dbReference type="GO" id="GO:0016051">
    <property type="term" value="P:carbohydrate biosynthetic process"/>
    <property type="evidence" value="ECO:0007669"/>
    <property type="project" value="InterPro"/>
</dbReference>
<feature type="non-terminal residue" evidence="10">
    <location>
        <position position="188"/>
    </location>
</feature>
<evidence type="ECO:0000313" key="10">
    <source>
        <dbReference type="EMBL" id="CAL4129050.1"/>
    </source>
</evidence>
<evidence type="ECO:0000256" key="5">
    <source>
        <dbReference type="ARBA" id="ARBA00022989"/>
    </source>
</evidence>
<dbReference type="PANTHER" id="PTHR12137:SF54">
    <property type="entry name" value="CARBOHYDRATE SULFOTRANSFERASE"/>
    <property type="match status" value="1"/>
</dbReference>
<proteinExistence type="inferred from homology"/>
<keyword evidence="3 9" id="KW-0808">Transferase</keyword>
<keyword evidence="7" id="KW-0472">Membrane</keyword>
<evidence type="ECO:0000256" key="1">
    <source>
        <dbReference type="ARBA" id="ARBA00004323"/>
    </source>
</evidence>
<comment type="similarity">
    <text evidence="2 9">Belongs to the sulfotransferase 2 family.</text>
</comment>
<dbReference type="EC" id="2.8.2.-" evidence="9"/>
<dbReference type="GO" id="GO:0008146">
    <property type="term" value="F:sulfotransferase activity"/>
    <property type="evidence" value="ECO:0007669"/>
    <property type="project" value="InterPro"/>
</dbReference>
<evidence type="ECO:0000313" key="11">
    <source>
        <dbReference type="Proteomes" id="UP001497623"/>
    </source>
</evidence>
<dbReference type="InterPro" id="IPR018011">
    <property type="entry name" value="Carb_sulfotrans_8-10"/>
</dbReference>
<comment type="caution">
    <text evidence="10">The sequence shown here is derived from an EMBL/GenBank/DDBJ whole genome shotgun (WGS) entry which is preliminary data.</text>
</comment>
<keyword evidence="11" id="KW-1185">Reference proteome</keyword>
<keyword evidence="9" id="KW-0119">Carbohydrate metabolism</keyword>
<evidence type="ECO:0000256" key="8">
    <source>
        <dbReference type="ARBA" id="ARBA00023180"/>
    </source>
</evidence>
<keyword evidence="9" id="KW-0735">Signal-anchor</keyword>
<keyword evidence="6 9" id="KW-0333">Golgi apparatus</keyword>
<keyword evidence="8 9" id="KW-0325">Glycoprotein</keyword>
<evidence type="ECO:0000256" key="2">
    <source>
        <dbReference type="ARBA" id="ARBA00006339"/>
    </source>
</evidence>
<protein>
    <recommendedName>
        <fullName evidence="9">Carbohydrate sulfotransferase</fullName>
        <ecNumber evidence="9">2.8.2.-</ecNumber>
    </recommendedName>
</protein>
<sequence length="188" mass="21820">MYKSKFCGGEIFTCSKSNNKAYDFWIPILISSGRLEINTALSRAMKNVKTGLTVKRNSIIQDSYSSYTQEIRDKYTGLFVTFKDFINHIFWAYDHRIGDHHWTPATVLCDACRIPYSYVLHMENFDQEIPYLLDILGFENLPNFGHANPSSKNGTSDYITYFNDLPTSMLKRLIKLYQTDFQLLGYSL</sequence>
<dbReference type="GO" id="GO:0000139">
    <property type="term" value="C:Golgi membrane"/>
    <property type="evidence" value="ECO:0007669"/>
    <property type="project" value="UniProtKB-SubCell"/>
</dbReference>
<comment type="subcellular location">
    <subcellularLocation>
        <location evidence="1 9">Golgi apparatus membrane</location>
        <topology evidence="1 9">Single-pass type II membrane protein</topology>
    </subcellularLocation>
</comment>